<keyword evidence="1" id="KW-0507">mRNA processing</keyword>
<proteinExistence type="predicted"/>
<dbReference type="GO" id="GO:0005681">
    <property type="term" value="C:spliceosomal complex"/>
    <property type="evidence" value="ECO:0007669"/>
    <property type="project" value="UniProtKB-KW"/>
</dbReference>
<dbReference type="SMART" id="SM00360">
    <property type="entry name" value="RRM"/>
    <property type="match status" value="1"/>
</dbReference>
<name>A0A2U1P3M5_ARTAN</name>
<feature type="domain" description="RRM" evidence="6">
    <location>
        <begin position="16"/>
        <end position="93"/>
    </location>
</feature>
<dbReference type="Pfam" id="PF00076">
    <property type="entry name" value="RRM_1"/>
    <property type="match status" value="1"/>
</dbReference>
<dbReference type="PANTHER" id="PTHR23147">
    <property type="entry name" value="SERINE/ARGININE RICH SPLICING FACTOR"/>
    <property type="match status" value="1"/>
</dbReference>
<keyword evidence="2" id="KW-0747">Spliceosome</keyword>
<dbReference type="InterPro" id="IPR000504">
    <property type="entry name" value="RRM_dom"/>
</dbReference>
<feature type="region of interest" description="Disordered" evidence="5">
    <location>
        <begin position="358"/>
        <end position="408"/>
    </location>
</feature>
<comment type="caution">
    <text evidence="7">The sequence shown here is derived from an EMBL/GenBank/DDBJ whole genome shotgun (WGS) entry which is preliminary data.</text>
</comment>
<dbReference type="SUPFAM" id="SSF54928">
    <property type="entry name" value="RNA-binding domain, RBD"/>
    <property type="match status" value="1"/>
</dbReference>
<dbReference type="OrthoDB" id="1744977at2759"/>
<keyword evidence="3" id="KW-0508">mRNA splicing</keyword>
<evidence type="ECO:0000259" key="6">
    <source>
        <dbReference type="PROSITE" id="PS50102"/>
    </source>
</evidence>
<dbReference type="GO" id="GO:0006397">
    <property type="term" value="P:mRNA processing"/>
    <property type="evidence" value="ECO:0007669"/>
    <property type="project" value="UniProtKB-KW"/>
</dbReference>
<dbReference type="PROSITE" id="PS50102">
    <property type="entry name" value="RRM"/>
    <property type="match status" value="1"/>
</dbReference>
<gene>
    <name evidence="7" type="ORF">CTI12_AA199770</name>
</gene>
<evidence type="ECO:0000256" key="4">
    <source>
        <dbReference type="PROSITE-ProRule" id="PRU00176"/>
    </source>
</evidence>
<keyword evidence="8" id="KW-1185">Reference proteome</keyword>
<dbReference type="InterPro" id="IPR050907">
    <property type="entry name" value="SRSF"/>
</dbReference>
<protein>
    <recommendedName>
        <fullName evidence="6">RRM domain-containing protein</fullName>
    </recommendedName>
</protein>
<dbReference type="EMBL" id="PKPP01001743">
    <property type="protein sequence ID" value="PWA80287.1"/>
    <property type="molecule type" value="Genomic_DNA"/>
</dbReference>
<evidence type="ECO:0000256" key="1">
    <source>
        <dbReference type="ARBA" id="ARBA00022664"/>
    </source>
</evidence>
<evidence type="ECO:0000256" key="2">
    <source>
        <dbReference type="ARBA" id="ARBA00022728"/>
    </source>
</evidence>
<reference evidence="7 8" key="1">
    <citation type="journal article" date="2018" name="Mol. Plant">
        <title>The genome of Artemisia annua provides insight into the evolution of Asteraceae family and artemisinin biosynthesis.</title>
        <authorList>
            <person name="Shen Q."/>
            <person name="Zhang L."/>
            <person name="Liao Z."/>
            <person name="Wang S."/>
            <person name="Yan T."/>
            <person name="Shi P."/>
            <person name="Liu M."/>
            <person name="Fu X."/>
            <person name="Pan Q."/>
            <person name="Wang Y."/>
            <person name="Lv Z."/>
            <person name="Lu X."/>
            <person name="Zhang F."/>
            <person name="Jiang W."/>
            <person name="Ma Y."/>
            <person name="Chen M."/>
            <person name="Hao X."/>
            <person name="Li L."/>
            <person name="Tang Y."/>
            <person name="Lv G."/>
            <person name="Zhou Y."/>
            <person name="Sun X."/>
            <person name="Brodelius P.E."/>
            <person name="Rose J.K.C."/>
            <person name="Tang K."/>
        </authorList>
    </citation>
    <scope>NUCLEOTIDE SEQUENCE [LARGE SCALE GENOMIC DNA]</scope>
    <source>
        <strain evidence="8">cv. Huhao1</strain>
        <tissue evidence="7">Leaf</tissue>
    </source>
</reference>
<dbReference type="GO" id="GO:0008380">
    <property type="term" value="P:RNA splicing"/>
    <property type="evidence" value="ECO:0007669"/>
    <property type="project" value="UniProtKB-KW"/>
</dbReference>
<dbReference type="InterPro" id="IPR035979">
    <property type="entry name" value="RBD_domain_sf"/>
</dbReference>
<dbReference type="CDD" id="cd00590">
    <property type="entry name" value="RRM_SF"/>
    <property type="match status" value="1"/>
</dbReference>
<accession>A0A2U1P3M5</accession>
<dbReference type="Gene3D" id="3.30.70.330">
    <property type="match status" value="1"/>
</dbReference>
<organism evidence="7 8">
    <name type="scientific">Artemisia annua</name>
    <name type="common">Sweet wormwood</name>
    <dbReference type="NCBI Taxonomy" id="35608"/>
    <lineage>
        <taxon>Eukaryota</taxon>
        <taxon>Viridiplantae</taxon>
        <taxon>Streptophyta</taxon>
        <taxon>Embryophyta</taxon>
        <taxon>Tracheophyta</taxon>
        <taxon>Spermatophyta</taxon>
        <taxon>Magnoliopsida</taxon>
        <taxon>eudicotyledons</taxon>
        <taxon>Gunneridae</taxon>
        <taxon>Pentapetalae</taxon>
        <taxon>asterids</taxon>
        <taxon>campanulids</taxon>
        <taxon>Asterales</taxon>
        <taxon>Asteraceae</taxon>
        <taxon>Asteroideae</taxon>
        <taxon>Anthemideae</taxon>
        <taxon>Artemisiinae</taxon>
        <taxon>Artemisia</taxon>
    </lineage>
</organism>
<evidence type="ECO:0000313" key="7">
    <source>
        <dbReference type="EMBL" id="PWA80287.1"/>
    </source>
</evidence>
<feature type="compositionally biased region" description="Basic and acidic residues" evidence="5">
    <location>
        <begin position="358"/>
        <end position="371"/>
    </location>
</feature>
<dbReference type="GO" id="GO:0003723">
    <property type="term" value="F:RNA binding"/>
    <property type="evidence" value="ECO:0007669"/>
    <property type="project" value="UniProtKB-UniRule"/>
</dbReference>
<sequence length="412" mass="46930">MGDRRSKEDHVQQISTSIFITNFPEQFSFRDLWKVCQDYGRVIDAYIPNRRSKTGSRFGFVRFIHIKDVDRLVRNLCTIWVGRLRLHANVARFQRPPLNNSKYKNHINAEQKSFVGESSKVNESGVRHNSYAGAVKQKAMNHGVEVDNKPSLVLDDSCILQCDFSLSLMGKVLDFGSLSNMKMILAKEGFDKLTLKYMGGFWVLIEFFSKPVLEKFKSHVGVGSWFSSLQYASNSFMIDERVAWVDIEGVPLKVWTKNTFTKISSKWGEFLFEEDKENLCLNIKENSNLNKRINPEGDSDSEEVPETIFADDHHGTNNVTEASDATLKYPPGFTPVVDADTKSDDVDNLLREENASNQKVFEEKSIPEVKNRRSMSPSKEEDKESGCSGHFRRVQGPQTEGSILQLLDDIKC</sequence>
<dbReference type="Proteomes" id="UP000245207">
    <property type="component" value="Unassembled WGS sequence"/>
</dbReference>
<keyword evidence="4" id="KW-0694">RNA-binding</keyword>
<dbReference type="InterPro" id="IPR012677">
    <property type="entry name" value="Nucleotide-bd_a/b_plait_sf"/>
</dbReference>
<dbReference type="AlphaFoldDB" id="A0A2U1P3M5"/>
<evidence type="ECO:0000256" key="3">
    <source>
        <dbReference type="ARBA" id="ARBA00023187"/>
    </source>
</evidence>
<evidence type="ECO:0000313" key="8">
    <source>
        <dbReference type="Proteomes" id="UP000245207"/>
    </source>
</evidence>
<evidence type="ECO:0000256" key="5">
    <source>
        <dbReference type="SAM" id="MobiDB-lite"/>
    </source>
</evidence>